<evidence type="ECO:0000256" key="1">
    <source>
        <dbReference type="SAM" id="MobiDB-lite"/>
    </source>
</evidence>
<dbReference type="EMBL" id="JAULSU010000007">
    <property type="protein sequence ID" value="KAK0610799.1"/>
    <property type="molecule type" value="Genomic_DNA"/>
</dbReference>
<protein>
    <submittedName>
        <fullName evidence="2">Uncharacterized protein</fullName>
    </submittedName>
</protein>
<evidence type="ECO:0000313" key="2">
    <source>
        <dbReference type="EMBL" id="KAK0610799.1"/>
    </source>
</evidence>
<sequence>MLVCVNVGMEGDVESRKSSTSHAKASTDEIPRYPSPFHTLPPAGASPGGDGRPWKHRLIPLLLPQRHSDRWYHRGPKTRS</sequence>
<gene>
    <name evidence="2" type="ORF">B0T14DRAFT_529119</name>
</gene>
<name>A0AA39U4D6_9PEZI</name>
<keyword evidence="3" id="KW-1185">Reference proteome</keyword>
<feature type="region of interest" description="Disordered" evidence="1">
    <location>
        <begin position="9"/>
        <end position="53"/>
    </location>
</feature>
<dbReference type="Proteomes" id="UP001175000">
    <property type="component" value="Unassembled WGS sequence"/>
</dbReference>
<evidence type="ECO:0000313" key="3">
    <source>
        <dbReference type="Proteomes" id="UP001175000"/>
    </source>
</evidence>
<dbReference type="AlphaFoldDB" id="A0AA39U4D6"/>
<comment type="caution">
    <text evidence="2">The sequence shown here is derived from an EMBL/GenBank/DDBJ whole genome shotgun (WGS) entry which is preliminary data.</text>
</comment>
<accession>A0AA39U4D6</accession>
<reference evidence="2" key="1">
    <citation type="submission" date="2023-06" db="EMBL/GenBank/DDBJ databases">
        <title>Genome-scale phylogeny and comparative genomics of the fungal order Sordariales.</title>
        <authorList>
            <consortium name="Lawrence Berkeley National Laboratory"/>
            <person name="Hensen N."/>
            <person name="Bonometti L."/>
            <person name="Westerberg I."/>
            <person name="Brannstrom I.O."/>
            <person name="Guillou S."/>
            <person name="Cros-Aarteil S."/>
            <person name="Calhoun S."/>
            <person name="Haridas S."/>
            <person name="Kuo A."/>
            <person name="Mondo S."/>
            <person name="Pangilinan J."/>
            <person name="Riley R."/>
            <person name="Labutti K."/>
            <person name="Andreopoulos B."/>
            <person name="Lipzen A."/>
            <person name="Chen C."/>
            <person name="Yanf M."/>
            <person name="Daum C."/>
            <person name="Ng V."/>
            <person name="Clum A."/>
            <person name="Steindorff A."/>
            <person name="Ohm R."/>
            <person name="Martin F."/>
            <person name="Silar P."/>
            <person name="Natvig D."/>
            <person name="Lalanne C."/>
            <person name="Gautier V."/>
            <person name="Ament-Velasquez S.L."/>
            <person name="Kruys A."/>
            <person name="Hutchinson M.I."/>
            <person name="Powell A.J."/>
            <person name="Barry K."/>
            <person name="Miller A.N."/>
            <person name="Grigoriev I.V."/>
            <person name="Debuchy R."/>
            <person name="Gladieux P."/>
            <person name="Thoren M.H."/>
            <person name="Johannesson H."/>
        </authorList>
    </citation>
    <scope>NUCLEOTIDE SEQUENCE</scope>
    <source>
        <strain evidence="2">CBS 606.72</strain>
    </source>
</reference>
<proteinExistence type="predicted"/>
<organism evidence="2 3">
    <name type="scientific">Immersiella caudata</name>
    <dbReference type="NCBI Taxonomy" id="314043"/>
    <lineage>
        <taxon>Eukaryota</taxon>
        <taxon>Fungi</taxon>
        <taxon>Dikarya</taxon>
        <taxon>Ascomycota</taxon>
        <taxon>Pezizomycotina</taxon>
        <taxon>Sordariomycetes</taxon>
        <taxon>Sordariomycetidae</taxon>
        <taxon>Sordariales</taxon>
        <taxon>Lasiosphaeriaceae</taxon>
        <taxon>Immersiella</taxon>
    </lineage>
</organism>